<keyword evidence="2" id="KW-1185">Reference proteome</keyword>
<proteinExistence type="predicted"/>
<sequence>MSEQKFRLVTRSDFDGLVCAVLLKQQDLIDDIKFVHPKDMQDGKVAITSNDIVTNLPYVKDSHLTFDHHLSETIRNTGEKPNHIIDPDAPSAARVVWDYYGGLETFPADWLEMMEAVDKGDSAQFNRDEVLDSQDWNLLNFLMDARTGLGRFREFRISNYALMMDLIDYCKNHTITEILALPDVQERIDLYREHETMFKEQIQRCATVHQNLVVLDLTNEETIYAGNRFIIYALFPQCNISIHKMWGFQKQNIVFATGKSIFDRASKTNVGELMLKYGGGGHIAAGTCQIDVDKAESVQQELIHAITADG</sequence>
<comment type="caution">
    <text evidence="1">The sequence shown here is derived from an EMBL/GenBank/DDBJ whole genome shotgun (WGS) entry which is preliminary data.</text>
</comment>
<gene>
    <name evidence="1" type="ORF">A130_11890</name>
</gene>
<dbReference type="InterPro" id="IPR038763">
    <property type="entry name" value="DHH_sf"/>
</dbReference>
<evidence type="ECO:0000313" key="2">
    <source>
        <dbReference type="Proteomes" id="UP000094165"/>
    </source>
</evidence>
<dbReference type="RefSeq" id="WP_017052934.1">
    <property type="nucleotide sequence ID" value="NZ_AJYW02000028.1"/>
</dbReference>
<dbReference type="Proteomes" id="UP000094165">
    <property type="component" value="Unassembled WGS sequence"/>
</dbReference>
<reference evidence="1 2" key="1">
    <citation type="journal article" date="2012" name="Science">
        <title>Ecological populations of bacteria act as socially cohesive units of antibiotic production and resistance.</title>
        <authorList>
            <person name="Cordero O.X."/>
            <person name="Wildschutte H."/>
            <person name="Kirkup B."/>
            <person name="Proehl S."/>
            <person name="Ngo L."/>
            <person name="Hussain F."/>
            <person name="Le Roux F."/>
            <person name="Mincer T."/>
            <person name="Polz M.F."/>
        </authorList>
    </citation>
    <scope>NUCLEOTIDE SEQUENCE [LARGE SCALE GENOMIC DNA]</scope>
    <source>
        <strain evidence="1 2">FF-238</strain>
    </source>
</reference>
<protein>
    <submittedName>
        <fullName evidence="1">Exopolyphosphatase</fullName>
    </submittedName>
</protein>
<evidence type="ECO:0000313" key="1">
    <source>
        <dbReference type="EMBL" id="OEE79226.1"/>
    </source>
</evidence>
<dbReference type="SUPFAM" id="SSF64182">
    <property type="entry name" value="DHH phosphoesterases"/>
    <property type="match status" value="1"/>
</dbReference>
<accession>A0A1E5D6G7</accession>
<dbReference type="InterPro" id="IPR016877">
    <property type="entry name" value="UCP028235"/>
</dbReference>
<dbReference type="PIRSF" id="PIRSF028235">
    <property type="entry name" value="UCP028235"/>
    <property type="match status" value="1"/>
</dbReference>
<dbReference type="EMBL" id="AJYW02000028">
    <property type="protein sequence ID" value="OEE79226.1"/>
    <property type="molecule type" value="Genomic_DNA"/>
</dbReference>
<dbReference type="AlphaFoldDB" id="A0A1E5D6G7"/>
<name>A0A1E5D6G7_9VIBR</name>
<organism evidence="1 2">
    <name type="scientific">Vibrio genomosp. F6 str. FF-238</name>
    <dbReference type="NCBI Taxonomy" id="1191298"/>
    <lineage>
        <taxon>Bacteria</taxon>
        <taxon>Pseudomonadati</taxon>
        <taxon>Pseudomonadota</taxon>
        <taxon>Gammaproteobacteria</taxon>
        <taxon>Vibrionales</taxon>
        <taxon>Vibrionaceae</taxon>
        <taxon>Vibrio</taxon>
    </lineage>
</organism>